<dbReference type="KEGG" id="reu:Reut_A0190"/>
<dbReference type="STRING" id="264198.Reut_A0190"/>
<dbReference type="InterPro" id="IPR049449">
    <property type="entry name" value="TesB_ACOT8-like_N"/>
</dbReference>
<dbReference type="PANTHER" id="PTHR38110:SF1">
    <property type="entry name" value="THIOESTERASE DOMAIN-CONTAINING PROTEIN"/>
    <property type="match status" value="1"/>
</dbReference>
<dbReference type="EMBL" id="CP000090">
    <property type="protein sequence ID" value="AAZ59572.1"/>
    <property type="molecule type" value="Genomic_DNA"/>
</dbReference>
<reference evidence="3" key="1">
    <citation type="submission" date="2005-08" db="EMBL/GenBank/DDBJ databases">
        <title>Complete sequence of Chromosome1 of Ralstonia eutropha JMP134.</title>
        <authorList>
            <person name="Copeland A."/>
            <person name="Lucas S."/>
            <person name="Lapidus A."/>
            <person name="Barry K."/>
            <person name="Detter J.C."/>
            <person name="Glavina T."/>
            <person name="Hammon N."/>
            <person name="Israni S."/>
            <person name="Pitluck S."/>
            <person name="Goltsman E."/>
            <person name="Martinez M."/>
            <person name="Schmutz J."/>
            <person name="Larimer F."/>
            <person name="Land M."/>
            <person name="Lykidis A."/>
            <person name="Richardson P."/>
        </authorList>
    </citation>
    <scope>NUCLEOTIDE SEQUENCE</scope>
    <source>
        <strain evidence="3">JMP134</strain>
    </source>
</reference>
<gene>
    <name evidence="3" type="ordered locus">Reut_A0190</name>
</gene>
<evidence type="ECO:0000259" key="2">
    <source>
        <dbReference type="Pfam" id="PF20789"/>
    </source>
</evidence>
<feature type="domain" description="Acyl-CoA thioesterase-like C-terminal" evidence="2">
    <location>
        <begin position="144"/>
        <end position="285"/>
    </location>
</feature>
<dbReference type="Pfam" id="PF20789">
    <property type="entry name" value="4HBT_3C"/>
    <property type="match status" value="1"/>
</dbReference>
<dbReference type="Pfam" id="PF13622">
    <property type="entry name" value="4HBT_3"/>
    <property type="match status" value="1"/>
</dbReference>
<dbReference type="PANTHER" id="PTHR38110">
    <property type="entry name" value="CHROMOSOME 23, WHOLE GENOME SHOTGUN SEQUENCE"/>
    <property type="match status" value="1"/>
</dbReference>
<sequence length="288" mass="31361">MLFAMTTAPQTVNAATAAGTLLHPFDDALVLERAGEHCYLGRTTPAYWNMIGPFGGITAATLLQAALRHPERLGDPLALTVNFAGPIAEGPFEIEARPTRTNRSTQHWQIALRQGDAVATTATAVFSVRRETWACGEASRPEAPPAHEVPPMAGFAPVRWLKSYDMRPFRGAKPTTEPGTEHPDSLTQFWLRDEPARTPDFAAVAAWCDSFYPRIFLKRAGFVPAGTVSLTTYFHADAATLAALGDSHVLCSAQAQVFRQGFFDQSAQVWSAGGELLATSHQIVYYKE</sequence>
<dbReference type="InterPro" id="IPR049450">
    <property type="entry name" value="ACOT8-like_C"/>
</dbReference>
<dbReference type="SUPFAM" id="SSF54637">
    <property type="entry name" value="Thioesterase/thiol ester dehydrase-isomerase"/>
    <property type="match status" value="2"/>
</dbReference>
<evidence type="ECO:0008006" key="4">
    <source>
        <dbReference type="Google" id="ProtNLM"/>
    </source>
</evidence>
<dbReference type="HOGENOM" id="CLU_060311_0_0_4"/>
<dbReference type="Gene3D" id="2.40.160.210">
    <property type="entry name" value="Acyl-CoA thioesterase, double hotdog domain"/>
    <property type="match status" value="1"/>
</dbReference>
<feature type="domain" description="Acyl-CoA thioesterase-like N-terminal HotDog" evidence="1">
    <location>
        <begin position="44"/>
        <end position="126"/>
    </location>
</feature>
<proteinExistence type="predicted"/>
<dbReference type="InterPro" id="IPR029069">
    <property type="entry name" value="HotDog_dom_sf"/>
</dbReference>
<dbReference type="InterPro" id="IPR052389">
    <property type="entry name" value="Sec_Metab_Biosynth-Assoc"/>
</dbReference>
<evidence type="ECO:0000313" key="3">
    <source>
        <dbReference type="EMBL" id="AAZ59572.1"/>
    </source>
</evidence>
<evidence type="ECO:0000259" key="1">
    <source>
        <dbReference type="Pfam" id="PF13622"/>
    </source>
</evidence>
<protein>
    <recommendedName>
        <fullName evidence="4">Acyl-CoA thioesterase</fullName>
    </recommendedName>
</protein>
<accession>Q476W1</accession>
<dbReference type="AlphaFoldDB" id="Q476W1"/>
<dbReference type="eggNOG" id="COG2050">
    <property type="taxonomic scope" value="Bacteria"/>
</dbReference>
<dbReference type="InterPro" id="IPR042171">
    <property type="entry name" value="Acyl-CoA_hotdog"/>
</dbReference>
<organism evidence="3">
    <name type="scientific">Cupriavidus pinatubonensis (strain JMP 134 / LMG 1197)</name>
    <name type="common">Cupriavidus necator (strain JMP 134)</name>
    <dbReference type="NCBI Taxonomy" id="264198"/>
    <lineage>
        <taxon>Bacteria</taxon>
        <taxon>Pseudomonadati</taxon>
        <taxon>Pseudomonadota</taxon>
        <taxon>Betaproteobacteria</taxon>
        <taxon>Burkholderiales</taxon>
        <taxon>Burkholderiaceae</taxon>
        <taxon>Cupriavidus</taxon>
    </lineage>
</organism>
<name>Q476W1_CUPPJ</name>